<comment type="caution">
    <text evidence="2">The sequence shown here is derived from an EMBL/GenBank/DDBJ whole genome shotgun (WGS) entry which is preliminary data.</text>
</comment>
<gene>
    <name evidence="2" type="ORF">DERP_011715</name>
</gene>
<accession>A0ABQ8J376</accession>
<feature type="transmembrane region" description="Helical" evidence="1">
    <location>
        <begin position="155"/>
        <end position="180"/>
    </location>
</feature>
<keyword evidence="1" id="KW-0812">Transmembrane</keyword>
<name>A0ABQ8J376_DERPT</name>
<protein>
    <recommendedName>
        <fullName evidence="4">Transmembrane protein</fullName>
    </recommendedName>
</protein>
<keyword evidence="1" id="KW-1133">Transmembrane helix</keyword>
<evidence type="ECO:0000313" key="3">
    <source>
        <dbReference type="Proteomes" id="UP000887458"/>
    </source>
</evidence>
<dbReference type="Proteomes" id="UP000887458">
    <property type="component" value="Unassembled WGS sequence"/>
</dbReference>
<reference evidence="2 3" key="1">
    <citation type="journal article" date="2018" name="J. Allergy Clin. Immunol.">
        <title>High-quality assembly of Dermatophagoides pteronyssinus genome and transcriptome reveals a wide range of novel allergens.</title>
        <authorList>
            <person name="Liu X.Y."/>
            <person name="Yang K.Y."/>
            <person name="Wang M.Q."/>
            <person name="Kwok J.S."/>
            <person name="Zeng X."/>
            <person name="Yang Z."/>
            <person name="Xiao X.J."/>
            <person name="Lau C.P."/>
            <person name="Li Y."/>
            <person name="Huang Z.M."/>
            <person name="Ba J.G."/>
            <person name="Yim A.K."/>
            <person name="Ouyang C.Y."/>
            <person name="Ngai S.M."/>
            <person name="Chan T.F."/>
            <person name="Leung E.L."/>
            <person name="Liu L."/>
            <person name="Liu Z.G."/>
            <person name="Tsui S.K."/>
        </authorList>
    </citation>
    <scope>NUCLEOTIDE SEQUENCE [LARGE SCALE GENOMIC DNA]</scope>
    <source>
        <strain evidence="2">Derp</strain>
    </source>
</reference>
<proteinExistence type="predicted"/>
<feature type="transmembrane region" description="Helical" evidence="1">
    <location>
        <begin position="6"/>
        <end position="26"/>
    </location>
</feature>
<organism evidence="2 3">
    <name type="scientific">Dermatophagoides pteronyssinus</name>
    <name type="common">European house dust mite</name>
    <dbReference type="NCBI Taxonomy" id="6956"/>
    <lineage>
        <taxon>Eukaryota</taxon>
        <taxon>Metazoa</taxon>
        <taxon>Ecdysozoa</taxon>
        <taxon>Arthropoda</taxon>
        <taxon>Chelicerata</taxon>
        <taxon>Arachnida</taxon>
        <taxon>Acari</taxon>
        <taxon>Acariformes</taxon>
        <taxon>Sarcoptiformes</taxon>
        <taxon>Astigmata</taxon>
        <taxon>Psoroptidia</taxon>
        <taxon>Analgoidea</taxon>
        <taxon>Pyroglyphidae</taxon>
        <taxon>Dermatophagoidinae</taxon>
        <taxon>Dermatophagoides</taxon>
    </lineage>
</organism>
<keyword evidence="3" id="KW-1185">Reference proteome</keyword>
<sequence length="181" mass="21365">MNHHSDWIWFWLSITIIITTILIRPIQMDQCPDKDLDCHWNEIILNCMDKQLPVQWKLNESIIHSKQMEQLEQNLPVCAKKMINYLYEIIFTNVDDRKQHCCYLWDFFDCISIDTCQQCGKKSGDIIGNAYREFQQNITTEYCSNYQSKSLKCHLLSLPFIGIIFIIASLVFAAVFAVMFH</sequence>
<reference evidence="2 3" key="2">
    <citation type="journal article" date="2022" name="Mol. Biol. Evol.">
        <title>Comparative Genomics Reveals Insights into the Divergent Evolution of Astigmatic Mites and Household Pest Adaptations.</title>
        <authorList>
            <person name="Xiong Q."/>
            <person name="Wan A.T."/>
            <person name="Liu X."/>
            <person name="Fung C.S."/>
            <person name="Xiao X."/>
            <person name="Malainual N."/>
            <person name="Hou J."/>
            <person name="Wang L."/>
            <person name="Wang M."/>
            <person name="Yang K.Y."/>
            <person name="Cui Y."/>
            <person name="Leung E.L."/>
            <person name="Nong W."/>
            <person name="Shin S.K."/>
            <person name="Au S.W."/>
            <person name="Jeong K.Y."/>
            <person name="Chew F.T."/>
            <person name="Hui J.H."/>
            <person name="Leung T.F."/>
            <person name="Tungtrongchitr A."/>
            <person name="Zhong N."/>
            <person name="Liu Z."/>
            <person name="Tsui S.K."/>
        </authorList>
    </citation>
    <scope>NUCLEOTIDE SEQUENCE [LARGE SCALE GENOMIC DNA]</scope>
    <source>
        <strain evidence="2">Derp</strain>
    </source>
</reference>
<evidence type="ECO:0008006" key="4">
    <source>
        <dbReference type="Google" id="ProtNLM"/>
    </source>
</evidence>
<evidence type="ECO:0000256" key="1">
    <source>
        <dbReference type="SAM" id="Phobius"/>
    </source>
</evidence>
<keyword evidence="1" id="KW-0472">Membrane</keyword>
<dbReference type="EMBL" id="NJHN03000083">
    <property type="protein sequence ID" value="KAH9416986.1"/>
    <property type="molecule type" value="Genomic_DNA"/>
</dbReference>
<evidence type="ECO:0000313" key="2">
    <source>
        <dbReference type="EMBL" id="KAH9416986.1"/>
    </source>
</evidence>